<sequence length="193" mass="20751">MKRSRSVWSAYGIRSAGHREEEAFEMQRLMIAGLRTEQDHVVKRADAPGGVDDANVEVATDSLSAPPASAFSPSVSVPVSAISHLHGATIPPVPSALPTTSTPRLDSAAIAGLCTAIGVLVLLVCAVLGIRVQRKKRMNLLSGDVDEVERVSGSVASREYFVEESKEGVLVEDEEVWEDDGGRKGMSLPRRMW</sequence>
<organism evidence="2 3">
    <name type="scientific">Didymella rabiei</name>
    <name type="common">Chickpea ascochyta blight fungus</name>
    <name type="synonym">Mycosphaerella rabiei</name>
    <dbReference type="NCBI Taxonomy" id="5454"/>
    <lineage>
        <taxon>Eukaryota</taxon>
        <taxon>Fungi</taxon>
        <taxon>Dikarya</taxon>
        <taxon>Ascomycota</taxon>
        <taxon>Pezizomycotina</taxon>
        <taxon>Dothideomycetes</taxon>
        <taxon>Pleosporomycetidae</taxon>
        <taxon>Pleosporales</taxon>
        <taxon>Pleosporineae</taxon>
        <taxon>Didymellaceae</taxon>
        <taxon>Ascochyta</taxon>
    </lineage>
</organism>
<evidence type="ECO:0000313" key="2">
    <source>
        <dbReference type="EMBL" id="KZM21529.1"/>
    </source>
</evidence>
<dbReference type="EMBL" id="JYNV01000244">
    <property type="protein sequence ID" value="KZM21529.1"/>
    <property type="molecule type" value="Genomic_DNA"/>
</dbReference>
<evidence type="ECO:0000256" key="1">
    <source>
        <dbReference type="SAM" id="Phobius"/>
    </source>
</evidence>
<reference evidence="2 3" key="1">
    <citation type="journal article" date="2016" name="Sci. Rep.">
        <title>Draft genome sequencing and secretome analysis of fungal phytopathogen Ascochyta rabiei provides insight into the necrotrophic effector repertoire.</title>
        <authorList>
            <person name="Verma S."/>
            <person name="Gazara R.K."/>
            <person name="Nizam S."/>
            <person name="Parween S."/>
            <person name="Chattopadhyay D."/>
            <person name="Verma P.K."/>
        </authorList>
    </citation>
    <scope>NUCLEOTIDE SEQUENCE [LARGE SCALE GENOMIC DNA]</scope>
    <source>
        <strain evidence="2 3">ArDII</strain>
    </source>
</reference>
<name>A0A163B1Y0_DIDRA</name>
<feature type="transmembrane region" description="Helical" evidence="1">
    <location>
        <begin position="108"/>
        <end position="130"/>
    </location>
</feature>
<proteinExistence type="predicted"/>
<dbReference type="Proteomes" id="UP000076837">
    <property type="component" value="Unassembled WGS sequence"/>
</dbReference>
<protein>
    <submittedName>
        <fullName evidence="2">Uncharacterized protein</fullName>
    </submittedName>
</protein>
<comment type="caution">
    <text evidence="2">The sequence shown here is derived from an EMBL/GenBank/DDBJ whole genome shotgun (WGS) entry which is preliminary data.</text>
</comment>
<dbReference type="AlphaFoldDB" id="A0A163B1Y0"/>
<accession>A0A163B1Y0</accession>
<keyword evidence="1" id="KW-0472">Membrane</keyword>
<keyword evidence="1" id="KW-1133">Transmembrane helix</keyword>
<gene>
    <name evidence="2" type="ORF">ST47_g7359</name>
</gene>
<evidence type="ECO:0000313" key="3">
    <source>
        <dbReference type="Proteomes" id="UP000076837"/>
    </source>
</evidence>
<keyword evidence="1" id="KW-0812">Transmembrane</keyword>
<keyword evidence="3" id="KW-1185">Reference proteome</keyword>